<dbReference type="Pfam" id="PF12634">
    <property type="entry name" value="Inp1"/>
    <property type="match status" value="1"/>
</dbReference>
<evidence type="ECO:0000313" key="7">
    <source>
        <dbReference type="EMBL" id="ODQ82999.1"/>
    </source>
</evidence>
<comment type="function">
    <text evidence="1">Required for peroxisome inheritance.</text>
</comment>
<dbReference type="InterPro" id="IPR024758">
    <property type="entry name" value="Inp1"/>
</dbReference>
<feature type="compositionally biased region" description="Low complexity" evidence="6">
    <location>
        <begin position="99"/>
        <end position="116"/>
    </location>
</feature>
<keyword evidence="8" id="KW-1185">Reference proteome</keyword>
<keyword evidence="5" id="KW-0472">Membrane</keyword>
<dbReference type="GO" id="GO:0005780">
    <property type="term" value="C:extrinsic component of intraperoxisomal membrane"/>
    <property type="evidence" value="ECO:0007669"/>
    <property type="project" value="InterPro"/>
</dbReference>
<feature type="region of interest" description="Disordered" evidence="6">
    <location>
        <begin position="92"/>
        <end position="122"/>
    </location>
</feature>
<feature type="compositionally biased region" description="Basic and acidic residues" evidence="6">
    <location>
        <begin position="674"/>
        <end position="693"/>
    </location>
</feature>
<dbReference type="OrthoDB" id="4097008at2759"/>
<dbReference type="Proteomes" id="UP000094336">
    <property type="component" value="Unassembled WGS sequence"/>
</dbReference>
<evidence type="ECO:0000256" key="2">
    <source>
        <dbReference type="ARBA" id="ARBA00004421"/>
    </source>
</evidence>
<feature type="region of interest" description="Disordered" evidence="6">
    <location>
        <begin position="736"/>
        <end position="791"/>
    </location>
</feature>
<comment type="subcellular location">
    <subcellularLocation>
        <location evidence="2">Peroxisome membrane</location>
        <topology evidence="2">Peripheral membrane protein</topology>
    </subcellularLocation>
</comment>
<dbReference type="EMBL" id="KV454426">
    <property type="protein sequence ID" value="ODQ82999.1"/>
    <property type="molecule type" value="Genomic_DNA"/>
</dbReference>
<dbReference type="GO" id="GO:0045033">
    <property type="term" value="P:peroxisome inheritance"/>
    <property type="evidence" value="ECO:0007669"/>
    <property type="project" value="InterPro"/>
</dbReference>
<name>A0A1E3QZ87_9ASCO</name>
<evidence type="ECO:0000256" key="4">
    <source>
        <dbReference type="ARBA" id="ARBA00021397"/>
    </source>
</evidence>
<feature type="region of interest" description="Disordered" evidence="6">
    <location>
        <begin position="650"/>
        <end position="693"/>
    </location>
</feature>
<evidence type="ECO:0000256" key="1">
    <source>
        <dbReference type="ARBA" id="ARBA00003594"/>
    </source>
</evidence>
<comment type="similarity">
    <text evidence="3">Belongs to the INP1 family.</text>
</comment>
<sequence length="841" mass="94977">MSSLQTRDLNVAEFDYAYSRKNLKPVTPETASVESLPKPEKLEEIKLTPRSRALARHRSLNGLEEVKENDDSGGIQARIRRYASISLTEEAQVYTRPTRQTSQRSLRLASQLSSPSTEPGTLMESVIRPNRSKIDQMDKRKLAQESNATEKLYLFQSNDAKIMVFHDQLGEDISKATSTKGRLLGHGAFEIYSMHYGSITYLHCGSVIYPLLPRLKILRINYNQFIVPLSNPERYWQITLFTVDEAVIDQLVAVFSKSVKFRNLYFKSGDELEDKAEWEKLRREVAERGNSVRSASENIDRIIDSKRANGLSPDSAMDLGEMPRELDSLCRTTSDSSLNSTIRSATASPVFEELGMIDEIVNPESDTPQAEGLGLILKDGREANSALGFPIDLQHNLDLNFQLNFVANRALSFDLSLGLNRDAFPPIKQPYPPYPNPDDTQLYSQAPLDLHMPAPVPAKTFHEEKTAFLNDFPDLPVLSPIFSPVTAYEISAPLKKTNSASSLDSLLGEFEESFSSNVIPPANPVYGTQHQTSHDTLMHSVSQRPSRRPSMVSNMSLSLRKLEQKHVKEEAGSLASSLYRRESSWMDPNDIEIASYIHEATENSVQYCQLNEANLARQEAHPFEPKVSLSRKTSFESTLNSYRLPYYSHWGPSDEAHNPPRTHRRPRLPSRSNTYEKYEARDDGFRDRGVESPADLRRVQRGIIHSHSADIRSLSKRNLTSLSEHLYPVVSVPRTYDSVPEKSSSARDTLRHQNRPQGLPDYPMSRSRKTSEVGSDYQQRKKDRVRSAVNGSHRFDSQEIFSIVSSRATTPGLISRSASVRDIPLAQQQRKPSFASKLFGW</sequence>
<gene>
    <name evidence="7" type="ORF">BABINDRAFT_159477</name>
</gene>
<dbReference type="STRING" id="984486.A0A1E3QZ87"/>
<evidence type="ECO:0000256" key="6">
    <source>
        <dbReference type="SAM" id="MobiDB-lite"/>
    </source>
</evidence>
<dbReference type="AlphaFoldDB" id="A0A1E3QZ87"/>
<evidence type="ECO:0000313" key="8">
    <source>
        <dbReference type="Proteomes" id="UP000094336"/>
    </source>
</evidence>
<evidence type="ECO:0000256" key="3">
    <source>
        <dbReference type="ARBA" id="ARBA00010707"/>
    </source>
</evidence>
<proteinExistence type="inferred from homology"/>
<dbReference type="GeneID" id="30145534"/>
<dbReference type="RefSeq" id="XP_018988327.1">
    <property type="nucleotide sequence ID" value="XM_019127681.1"/>
</dbReference>
<organism evidence="7 8">
    <name type="scientific">Babjeviella inositovora NRRL Y-12698</name>
    <dbReference type="NCBI Taxonomy" id="984486"/>
    <lineage>
        <taxon>Eukaryota</taxon>
        <taxon>Fungi</taxon>
        <taxon>Dikarya</taxon>
        <taxon>Ascomycota</taxon>
        <taxon>Saccharomycotina</taxon>
        <taxon>Pichiomycetes</taxon>
        <taxon>Serinales incertae sedis</taxon>
        <taxon>Babjeviella</taxon>
    </lineage>
</organism>
<protein>
    <recommendedName>
        <fullName evidence="4">Inheritance of peroxisomes protein 1</fullName>
    </recommendedName>
</protein>
<reference evidence="8" key="1">
    <citation type="submission" date="2016-05" db="EMBL/GenBank/DDBJ databases">
        <title>Comparative genomics of biotechnologically important yeasts.</title>
        <authorList>
            <consortium name="DOE Joint Genome Institute"/>
            <person name="Riley R."/>
            <person name="Haridas S."/>
            <person name="Wolfe K.H."/>
            <person name="Lopes M.R."/>
            <person name="Hittinger C.T."/>
            <person name="Goker M."/>
            <person name="Salamov A."/>
            <person name="Wisecaver J."/>
            <person name="Long T.M."/>
            <person name="Aerts A.L."/>
            <person name="Barry K."/>
            <person name="Choi C."/>
            <person name="Clum A."/>
            <person name="Coughlan A.Y."/>
            <person name="Deshpande S."/>
            <person name="Douglass A.P."/>
            <person name="Hanson S.J."/>
            <person name="Klenk H.-P."/>
            <person name="Labutti K."/>
            <person name="Lapidus A."/>
            <person name="Lindquist E."/>
            <person name="Lipzen A."/>
            <person name="Meier-Kolthoff J.P."/>
            <person name="Ohm R.A."/>
            <person name="Otillar R.P."/>
            <person name="Pangilinan J."/>
            <person name="Peng Y."/>
            <person name="Rokas A."/>
            <person name="Rosa C.A."/>
            <person name="Scheuner C."/>
            <person name="Sibirny A.A."/>
            <person name="Slot J.C."/>
            <person name="Stielow J.B."/>
            <person name="Sun H."/>
            <person name="Kurtzman C.P."/>
            <person name="Blackwell M."/>
            <person name="Grigoriev I.V."/>
            <person name="Jeffries T.W."/>
        </authorList>
    </citation>
    <scope>NUCLEOTIDE SEQUENCE [LARGE SCALE GENOMIC DNA]</scope>
    <source>
        <strain evidence="8">NRRL Y-12698</strain>
    </source>
</reference>
<evidence type="ECO:0000256" key="5">
    <source>
        <dbReference type="ARBA" id="ARBA00023136"/>
    </source>
</evidence>
<accession>A0A1E3QZ87</accession>